<gene>
    <name evidence="2" type="ORF">COCSADRAFT_344099</name>
</gene>
<proteinExistence type="predicted"/>
<dbReference type="OMA" id="CYPDDRE"/>
<reference evidence="3" key="2">
    <citation type="journal article" date="2013" name="PLoS Genet.">
        <title>Comparative genome structure, secondary metabolite, and effector coding capacity across Cochliobolus pathogens.</title>
        <authorList>
            <person name="Condon B.J."/>
            <person name="Leng Y."/>
            <person name="Wu D."/>
            <person name="Bushley K.E."/>
            <person name="Ohm R.A."/>
            <person name="Otillar R."/>
            <person name="Martin J."/>
            <person name="Schackwitz W."/>
            <person name="Grimwood J."/>
            <person name="MohdZainudin N."/>
            <person name="Xue C."/>
            <person name="Wang R."/>
            <person name="Manning V.A."/>
            <person name="Dhillon B."/>
            <person name="Tu Z.J."/>
            <person name="Steffenson B.J."/>
            <person name="Salamov A."/>
            <person name="Sun H."/>
            <person name="Lowry S."/>
            <person name="LaButti K."/>
            <person name="Han J."/>
            <person name="Copeland A."/>
            <person name="Lindquist E."/>
            <person name="Barry K."/>
            <person name="Schmutz J."/>
            <person name="Baker S.E."/>
            <person name="Ciuffetti L.M."/>
            <person name="Grigoriev I.V."/>
            <person name="Zhong S."/>
            <person name="Turgeon B.G."/>
        </authorList>
    </citation>
    <scope>NUCLEOTIDE SEQUENCE [LARGE SCALE GENOMIC DNA]</scope>
    <source>
        <strain evidence="3">ND90Pr / ATCC 201652</strain>
    </source>
</reference>
<dbReference type="KEGG" id="bsc:COCSADRAFT_344099"/>
<feature type="region of interest" description="Disordered" evidence="1">
    <location>
        <begin position="63"/>
        <end position="189"/>
    </location>
</feature>
<dbReference type="AlphaFoldDB" id="M2SWV2"/>
<organism evidence="2 3">
    <name type="scientific">Cochliobolus sativus (strain ND90Pr / ATCC 201652)</name>
    <name type="common">Common root rot and spot blotch fungus</name>
    <name type="synonym">Bipolaris sorokiniana</name>
    <dbReference type="NCBI Taxonomy" id="665912"/>
    <lineage>
        <taxon>Eukaryota</taxon>
        <taxon>Fungi</taxon>
        <taxon>Dikarya</taxon>
        <taxon>Ascomycota</taxon>
        <taxon>Pezizomycotina</taxon>
        <taxon>Dothideomycetes</taxon>
        <taxon>Pleosporomycetidae</taxon>
        <taxon>Pleosporales</taxon>
        <taxon>Pleosporineae</taxon>
        <taxon>Pleosporaceae</taxon>
        <taxon>Bipolaris</taxon>
    </lineage>
</organism>
<feature type="compositionally biased region" description="Basic and acidic residues" evidence="1">
    <location>
        <begin position="72"/>
        <end position="91"/>
    </location>
</feature>
<evidence type="ECO:0000313" key="2">
    <source>
        <dbReference type="EMBL" id="EMD61312.1"/>
    </source>
</evidence>
<evidence type="ECO:0000256" key="1">
    <source>
        <dbReference type="SAM" id="MobiDB-lite"/>
    </source>
</evidence>
<evidence type="ECO:0000313" key="3">
    <source>
        <dbReference type="Proteomes" id="UP000016934"/>
    </source>
</evidence>
<feature type="compositionally biased region" description="Basic residues" evidence="1">
    <location>
        <begin position="104"/>
        <end position="115"/>
    </location>
</feature>
<dbReference type="Proteomes" id="UP000016934">
    <property type="component" value="Unassembled WGS sequence"/>
</dbReference>
<protein>
    <submittedName>
        <fullName evidence="2">Uncharacterized protein</fullName>
    </submittedName>
</protein>
<dbReference type="OrthoDB" id="3693190at2759"/>
<dbReference type="HOGENOM" id="CLU_1261291_0_0_1"/>
<sequence length="224" mass="25736">MTQPATRKPPNPILYLLGFDCYPDDREYFEARHATGSATPYWFKEKLVYEDIATRPPTQTVVSGALKSSMDGTREYGNDSKTVKVEVRETIGDDEAREETKMPNTKKTKEKKHPAKQPSKSPPRKTITIPLPKRHVVFTWAPKQQQRPHASLSRRAHNPLQRQRSRKPKHAVSHQEHTDTRPLLSTTPQPFLHFSYDTRLDTYPVPLLQPPARLEHQGNRSSTV</sequence>
<dbReference type="EMBL" id="KB445648">
    <property type="protein sequence ID" value="EMD61312.1"/>
    <property type="molecule type" value="Genomic_DNA"/>
</dbReference>
<keyword evidence="3" id="KW-1185">Reference proteome</keyword>
<dbReference type="RefSeq" id="XP_007702693.1">
    <property type="nucleotide sequence ID" value="XM_007704503.1"/>
</dbReference>
<feature type="compositionally biased region" description="Basic residues" evidence="1">
    <location>
        <begin position="152"/>
        <end position="172"/>
    </location>
</feature>
<reference evidence="2 3" key="1">
    <citation type="journal article" date="2012" name="PLoS Pathog.">
        <title>Diverse lifestyles and strategies of plant pathogenesis encoded in the genomes of eighteen Dothideomycetes fungi.</title>
        <authorList>
            <person name="Ohm R.A."/>
            <person name="Feau N."/>
            <person name="Henrissat B."/>
            <person name="Schoch C.L."/>
            <person name="Horwitz B.A."/>
            <person name="Barry K.W."/>
            <person name="Condon B.J."/>
            <person name="Copeland A.C."/>
            <person name="Dhillon B."/>
            <person name="Glaser F."/>
            <person name="Hesse C.N."/>
            <person name="Kosti I."/>
            <person name="LaButti K."/>
            <person name="Lindquist E.A."/>
            <person name="Lucas S."/>
            <person name="Salamov A.A."/>
            <person name="Bradshaw R.E."/>
            <person name="Ciuffetti L."/>
            <person name="Hamelin R.C."/>
            <person name="Kema G.H.J."/>
            <person name="Lawrence C."/>
            <person name="Scott J.A."/>
            <person name="Spatafora J.W."/>
            <person name="Turgeon B.G."/>
            <person name="de Wit P.J.G.M."/>
            <person name="Zhong S."/>
            <person name="Goodwin S.B."/>
            <person name="Grigoriev I.V."/>
        </authorList>
    </citation>
    <scope>NUCLEOTIDE SEQUENCE [LARGE SCALE GENOMIC DNA]</scope>
    <source>
        <strain evidence="3">ND90Pr / ATCC 201652</strain>
    </source>
</reference>
<accession>M2SWV2</accession>
<name>M2SWV2_COCSN</name>
<dbReference type="GeneID" id="19137642"/>